<dbReference type="PROSITE" id="PS50181">
    <property type="entry name" value="FBOX"/>
    <property type="match status" value="1"/>
</dbReference>
<dbReference type="AlphaFoldDB" id="A0A2V1DGZ6"/>
<evidence type="ECO:0000259" key="1">
    <source>
        <dbReference type="PROSITE" id="PS50181"/>
    </source>
</evidence>
<organism evidence="2 3">
    <name type="scientific">Periconia macrospinosa</name>
    <dbReference type="NCBI Taxonomy" id="97972"/>
    <lineage>
        <taxon>Eukaryota</taxon>
        <taxon>Fungi</taxon>
        <taxon>Dikarya</taxon>
        <taxon>Ascomycota</taxon>
        <taxon>Pezizomycotina</taxon>
        <taxon>Dothideomycetes</taxon>
        <taxon>Pleosporomycetidae</taxon>
        <taxon>Pleosporales</taxon>
        <taxon>Massarineae</taxon>
        <taxon>Periconiaceae</taxon>
        <taxon>Periconia</taxon>
    </lineage>
</organism>
<dbReference type="Proteomes" id="UP000244855">
    <property type="component" value="Unassembled WGS sequence"/>
</dbReference>
<accession>A0A2V1DGZ6</accession>
<evidence type="ECO:0000313" key="3">
    <source>
        <dbReference type="Proteomes" id="UP000244855"/>
    </source>
</evidence>
<dbReference type="STRING" id="97972.A0A2V1DGZ6"/>
<dbReference type="EMBL" id="KZ805463">
    <property type="protein sequence ID" value="PVH96479.1"/>
    <property type="molecule type" value="Genomic_DNA"/>
</dbReference>
<dbReference type="SUPFAM" id="SSF81383">
    <property type="entry name" value="F-box domain"/>
    <property type="match status" value="1"/>
</dbReference>
<name>A0A2V1DGZ6_9PLEO</name>
<gene>
    <name evidence="2" type="ORF">DM02DRAFT_659161</name>
</gene>
<proteinExistence type="predicted"/>
<evidence type="ECO:0000313" key="2">
    <source>
        <dbReference type="EMBL" id="PVH96479.1"/>
    </source>
</evidence>
<reference evidence="2 3" key="1">
    <citation type="journal article" date="2018" name="Sci. Rep.">
        <title>Comparative genomics provides insights into the lifestyle and reveals functional heterogeneity of dark septate endophytic fungi.</title>
        <authorList>
            <person name="Knapp D.G."/>
            <person name="Nemeth J.B."/>
            <person name="Barry K."/>
            <person name="Hainaut M."/>
            <person name="Henrissat B."/>
            <person name="Johnson J."/>
            <person name="Kuo A."/>
            <person name="Lim J.H.P."/>
            <person name="Lipzen A."/>
            <person name="Nolan M."/>
            <person name="Ohm R.A."/>
            <person name="Tamas L."/>
            <person name="Grigoriev I.V."/>
            <person name="Spatafora J.W."/>
            <person name="Nagy L.G."/>
            <person name="Kovacs G.M."/>
        </authorList>
    </citation>
    <scope>NUCLEOTIDE SEQUENCE [LARGE SCALE GENOMIC DNA]</scope>
    <source>
        <strain evidence="2 3">DSE2036</strain>
    </source>
</reference>
<sequence length="341" mass="38867">MEGITYGPEFEAPDILTLDSLYSLYPHKLRLQQTPPPKSNIGELNVLPNELLVAILEQLPIQSLLTFRNVSTHARFVVDTLPRFRAIMRHAPQIIYANLVLQPSTHVSLSALSGKLRQKECDLCPPGDERLAPYIWIPTASRLCLQCLRTRGIPQTLEELQSSWQLDAADLAFIPSHRFPAAVFRSVCENGTSFQRASERKILYDLSFELIESLKLKTTQNIHVIFLDYPEWLPYGEIISKSAESAPAFIDTYGRRWFCRMVSIFSKEKYENSFGLFDIHSHSHQDLAAFGFLRKSGVSVVLQQKTDSDHINFTLLQVERMPNINFFAFALHPYTPKGSIL</sequence>
<dbReference type="OrthoDB" id="3798261at2759"/>
<feature type="domain" description="F-box" evidence="1">
    <location>
        <begin position="41"/>
        <end position="87"/>
    </location>
</feature>
<dbReference type="Pfam" id="PF00646">
    <property type="entry name" value="F-box"/>
    <property type="match status" value="1"/>
</dbReference>
<keyword evidence="3" id="KW-1185">Reference proteome</keyword>
<protein>
    <recommendedName>
        <fullName evidence="1">F-box domain-containing protein</fullName>
    </recommendedName>
</protein>
<dbReference type="InterPro" id="IPR001810">
    <property type="entry name" value="F-box_dom"/>
</dbReference>
<dbReference type="InterPro" id="IPR036047">
    <property type="entry name" value="F-box-like_dom_sf"/>
</dbReference>